<keyword evidence="2" id="KW-1185">Reference proteome</keyword>
<evidence type="ECO:0000313" key="2">
    <source>
        <dbReference type="Proteomes" id="UP001596317"/>
    </source>
</evidence>
<comment type="caution">
    <text evidence="1">The sequence shown here is derived from an EMBL/GenBank/DDBJ whole genome shotgun (WGS) entry which is preliminary data.</text>
</comment>
<name>A0ABW1ZNL4_9DEIO</name>
<dbReference type="EMBL" id="JBHSWB010000001">
    <property type="protein sequence ID" value="MFC6661985.1"/>
    <property type="molecule type" value="Genomic_DNA"/>
</dbReference>
<protein>
    <submittedName>
        <fullName evidence="1">Uncharacterized protein</fullName>
    </submittedName>
</protein>
<gene>
    <name evidence="1" type="ORF">ACFP90_17895</name>
</gene>
<organism evidence="1 2">
    <name type="scientific">Deinococcus multiflagellatus</name>
    <dbReference type="NCBI Taxonomy" id="1656887"/>
    <lineage>
        <taxon>Bacteria</taxon>
        <taxon>Thermotogati</taxon>
        <taxon>Deinococcota</taxon>
        <taxon>Deinococci</taxon>
        <taxon>Deinococcales</taxon>
        <taxon>Deinococcaceae</taxon>
        <taxon>Deinococcus</taxon>
    </lineage>
</organism>
<dbReference type="Proteomes" id="UP001596317">
    <property type="component" value="Unassembled WGS sequence"/>
</dbReference>
<dbReference type="RefSeq" id="WP_380057742.1">
    <property type="nucleotide sequence ID" value="NZ_JBHSWB010000001.1"/>
</dbReference>
<proteinExistence type="predicted"/>
<evidence type="ECO:0000313" key="1">
    <source>
        <dbReference type="EMBL" id="MFC6661985.1"/>
    </source>
</evidence>
<reference evidence="2" key="1">
    <citation type="journal article" date="2019" name="Int. J. Syst. Evol. Microbiol.">
        <title>The Global Catalogue of Microorganisms (GCM) 10K type strain sequencing project: providing services to taxonomists for standard genome sequencing and annotation.</title>
        <authorList>
            <consortium name="The Broad Institute Genomics Platform"/>
            <consortium name="The Broad Institute Genome Sequencing Center for Infectious Disease"/>
            <person name="Wu L."/>
            <person name="Ma J."/>
        </authorList>
    </citation>
    <scope>NUCLEOTIDE SEQUENCE [LARGE SCALE GENOMIC DNA]</scope>
    <source>
        <strain evidence="2">CCUG 63830</strain>
    </source>
</reference>
<sequence length="104" mass="11134">MAEEFTKFAGLKLSLNVKSNTASTDEKARREALPRAFSETGKELRKPENYIDAGIQGITGFSPEIARSKPGGLPALAGFDSWLKYFGGTFGNVIGGDLHEVSAP</sequence>
<accession>A0ABW1ZNL4</accession>